<feature type="transmembrane region" description="Helical" evidence="6">
    <location>
        <begin position="85"/>
        <end position="110"/>
    </location>
</feature>
<name>A0A410QHM2_9FIRM</name>
<evidence type="ECO:0000256" key="2">
    <source>
        <dbReference type="ARBA" id="ARBA00022475"/>
    </source>
</evidence>
<evidence type="ECO:0000313" key="7">
    <source>
        <dbReference type="EMBL" id="QAT63466.1"/>
    </source>
</evidence>
<evidence type="ECO:0000256" key="1">
    <source>
        <dbReference type="ARBA" id="ARBA00004651"/>
    </source>
</evidence>
<feature type="transmembrane region" description="Helical" evidence="6">
    <location>
        <begin position="21"/>
        <end position="45"/>
    </location>
</feature>
<feature type="transmembrane region" description="Helical" evidence="6">
    <location>
        <begin position="130"/>
        <end position="152"/>
    </location>
</feature>
<dbReference type="Proteomes" id="UP000287969">
    <property type="component" value="Chromosome"/>
</dbReference>
<proteinExistence type="predicted"/>
<dbReference type="CDD" id="cd06580">
    <property type="entry name" value="TM_PBP1_transp_TpRbsC_like"/>
    <property type="match status" value="1"/>
</dbReference>
<organism evidence="7 8">
    <name type="scientific">Acidilutibacter cellobiosedens</name>
    <dbReference type="NCBI Taxonomy" id="2507161"/>
    <lineage>
        <taxon>Bacteria</taxon>
        <taxon>Bacillati</taxon>
        <taxon>Bacillota</taxon>
        <taxon>Tissierellia</taxon>
        <taxon>Tissierellales</taxon>
        <taxon>Acidilutibacteraceae</taxon>
        <taxon>Acidilutibacter</taxon>
    </lineage>
</organism>
<evidence type="ECO:0000256" key="5">
    <source>
        <dbReference type="ARBA" id="ARBA00023136"/>
    </source>
</evidence>
<dbReference type="OrthoDB" id="9792579at2"/>
<sequence>MYAAPLMYTALGGVISENSGVVNIGLEGMMTMGAFIGATVCYYSHSPWLAFIAAGLSAGVLALLHAIASVTFGADQIISGTAINFLGPGLALFLSRIFFNGATMTLTIKLEDKMPRPLNGIFSPGSFMDLVFNQYATVYMAFILVFVLWFILYKTRLGLRIRAVGEHPRAADTLGVDVFKIRYISVILSGIFAGFGGAAMSIAVVSNFRATLISGQGFIALAAMIFGKWKPQGSMWACLLFGMAQGLVVYLGGTKLQISSQLLAMIPYVLTIIVLMGFVGKSSGPAADGVPYEKNQG</sequence>
<comment type="subcellular location">
    <subcellularLocation>
        <location evidence="1">Cell membrane</location>
        <topology evidence="1">Multi-pass membrane protein</topology>
    </subcellularLocation>
</comment>
<keyword evidence="5 6" id="KW-0472">Membrane</keyword>
<feature type="transmembrane region" description="Helical" evidence="6">
    <location>
        <begin position="183"/>
        <end position="204"/>
    </location>
</feature>
<keyword evidence="8" id="KW-1185">Reference proteome</keyword>
<reference evidence="8" key="1">
    <citation type="submission" date="2019-01" db="EMBL/GenBank/DDBJ databases">
        <title>Draft genomes of a novel of Sporanaerobacter strains.</title>
        <authorList>
            <person name="Ma S."/>
        </authorList>
    </citation>
    <scope>NUCLEOTIDE SEQUENCE [LARGE SCALE GENOMIC DNA]</scope>
    <source>
        <strain evidence="8">NJN-17</strain>
    </source>
</reference>
<keyword evidence="4 6" id="KW-1133">Transmembrane helix</keyword>
<dbReference type="AlphaFoldDB" id="A0A410QHM2"/>
<dbReference type="InterPro" id="IPR001851">
    <property type="entry name" value="ABC_transp_permease"/>
</dbReference>
<dbReference type="GO" id="GO:0022857">
    <property type="term" value="F:transmembrane transporter activity"/>
    <property type="evidence" value="ECO:0007669"/>
    <property type="project" value="InterPro"/>
</dbReference>
<dbReference type="PANTHER" id="PTHR43370:SF1">
    <property type="entry name" value="GUANOSINE ABC TRANSPORTER PERMEASE PROTEIN NUPQ"/>
    <property type="match status" value="1"/>
</dbReference>
<evidence type="ECO:0000313" key="8">
    <source>
        <dbReference type="Proteomes" id="UP000287969"/>
    </source>
</evidence>
<dbReference type="PANTHER" id="PTHR43370">
    <property type="entry name" value="SUGAR ABC TRANSPORTER INTEGRAL MEMBRANE PROTEIN-RELATED"/>
    <property type="match status" value="1"/>
</dbReference>
<keyword evidence="3 6" id="KW-0812">Transmembrane</keyword>
<protein>
    <submittedName>
        <fullName evidence="7">ABC transporter permease</fullName>
    </submittedName>
</protein>
<evidence type="ECO:0000256" key="3">
    <source>
        <dbReference type="ARBA" id="ARBA00022692"/>
    </source>
</evidence>
<evidence type="ECO:0000256" key="4">
    <source>
        <dbReference type="ARBA" id="ARBA00022989"/>
    </source>
</evidence>
<dbReference type="EMBL" id="CP035282">
    <property type="protein sequence ID" value="QAT63466.1"/>
    <property type="molecule type" value="Genomic_DNA"/>
</dbReference>
<feature type="transmembrane region" description="Helical" evidence="6">
    <location>
        <begin position="258"/>
        <end position="279"/>
    </location>
</feature>
<feature type="transmembrane region" description="Helical" evidence="6">
    <location>
        <begin position="51"/>
        <end position="73"/>
    </location>
</feature>
<keyword evidence="2" id="KW-1003">Cell membrane</keyword>
<accession>A0A410QHM2</accession>
<feature type="transmembrane region" description="Helical" evidence="6">
    <location>
        <begin position="234"/>
        <end position="252"/>
    </location>
</feature>
<dbReference type="KEGG" id="spoa:EQM13_13025"/>
<gene>
    <name evidence="7" type="ORF">EQM13_13025</name>
</gene>
<dbReference type="GO" id="GO:0005886">
    <property type="term" value="C:plasma membrane"/>
    <property type="evidence" value="ECO:0007669"/>
    <property type="project" value="UniProtKB-SubCell"/>
</dbReference>
<evidence type="ECO:0000256" key="6">
    <source>
        <dbReference type="SAM" id="Phobius"/>
    </source>
</evidence>
<dbReference type="Pfam" id="PF02653">
    <property type="entry name" value="BPD_transp_2"/>
    <property type="match status" value="1"/>
</dbReference>